<feature type="non-terminal residue" evidence="1">
    <location>
        <position position="189"/>
    </location>
</feature>
<gene>
    <name evidence="1" type="ORF">S01H1_22689</name>
</gene>
<name>X0TS65_9ZZZZ</name>
<feature type="non-terminal residue" evidence="1">
    <location>
        <position position="1"/>
    </location>
</feature>
<organism evidence="1">
    <name type="scientific">marine sediment metagenome</name>
    <dbReference type="NCBI Taxonomy" id="412755"/>
    <lineage>
        <taxon>unclassified sequences</taxon>
        <taxon>metagenomes</taxon>
        <taxon>ecological metagenomes</taxon>
    </lineage>
</organism>
<reference evidence="1" key="1">
    <citation type="journal article" date="2014" name="Front. Microbiol.">
        <title>High frequency of phylogenetically diverse reductive dehalogenase-homologous genes in deep subseafloor sedimentary metagenomes.</title>
        <authorList>
            <person name="Kawai M."/>
            <person name="Futagami T."/>
            <person name="Toyoda A."/>
            <person name="Takaki Y."/>
            <person name="Nishi S."/>
            <person name="Hori S."/>
            <person name="Arai W."/>
            <person name="Tsubouchi T."/>
            <person name="Morono Y."/>
            <person name="Uchiyama I."/>
            <person name="Ito T."/>
            <person name="Fujiyama A."/>
            <person name="Inagaki F."/>
            <person name="Takami H."/>
        </authorList>
    </citation>
    <scope>NUCLEOTIDE SEQUENCE</scope>
    <source>
        <strain evidence="1">Expedition CK06-06</strain>
    </source>
</reference>
<proteinExistence type="predicted"/>
<dbReference type="AlphaFoldDB" id="X0TS65"/>
<evidence type="ECO:0000313" key="1">
    <source>
        <dbReference type="EMBL" id="GAF91007.1"/>
    </source>
</evidence>
<sequence>GSFIFRFYRISGLIGALTQQCVVDLGDRHFVLGDGDCYVHDGQSSTSVIDKRNRDILFNLIDADNYTNCFVRHHEKRNEVWVCYPFNEQVFPNKVFIWNYVDDTWTQRDLDTNTASMDYGIIADAAYTWVTIPYPTWNDWRVPWGARQYSPLNDSLVSVTTDTEMFKWEDGNQDNGVDITCTLEKTNLE</sequence>
<comment type="caution">
    <text evidence="1">The sequence shown here is derived from an EMBL/GenBank/DDBJ whole genome shotgun (WGS) entry which is preliminary data.</text>
</comment>
<protein>
    <submittedName>
        <fullName evidence="1">Uncharacterized protein</fullName>
    </submittedName>
</protein>
<dbReference type="EMBL" id="BARS01012867">
    <property type="protein sequence ID" value="GAF91007.1"/>
    <property type="molecule type" value="Genomic_DNA"/>
</dbReference>
<accession>X0TS65</accession>